<feature type="compositionally biased region" description="Polar residues" evidence="1">
    <location>
        <begin position="68"/>
        <end position="78"/>
    </location>
</feature>
<reference evidence="2 3" key="1">
    <citation type="submission" date="2023-09" db="EMBL/GenBank/DDBJ databases">
        <title>Nesidiocoris tenuis whole genome shotgun sequence.</title>
        <authorList>
            <person name="Shibata T."/>
            <person name="Shimoda M."/>
            <person name="Kobayashi T."/>
            <person name="Uehara T."/>
        </authorList>
    </citation>
    <scope>NUCLEOTIDE SEQUENCE [LARGE SCALE GENOMIC DNA]</scope>
    <source>
        <strain evidence="2 3">Japan</strain>
    </source>
</reference>
<keyword evidence="3" id="KW-1185">Reference proteome</keyword>
<feature type="region of interest" description="Disordered" evidence="1">
    <location>
        <begin position="46"/>
        <end position="91"/>
    </location>
</feature>
<organism evidence="2 3">
    <name type="scientific">Nesidiocoris tenuis</name>
    <dbReference type="NCBI Taxonomy" id="355587"/>
    <lineage>
        <taxon>Eukaryota</taxon>
        <taxon>Metazoa</taxon>
        <taxon>Ecdysozoa</taxon>
        <taxon>Arthropoda</taxon>
        <taxon>Hexapoda</taxon>
        <taxon>Insecta</taxon>
        <taxon>Pterygota</taxon>
        <taxon>Neoptera</taxon>
        <taxon>Paraneoptera</taxon>
        <taxon>Hemiptera</taxon>
        <taxon>Heteroptera</taxon>
        <taxon>Panheteroptera</taxon>
        <taxon>Cimicomorpha</taxon>
        <taxon>Miridae</taxon>
        <taxon>Dicyphina</taxon>
        <taxon>Nesidiocoris</taxon>
    </lineage>
</organism>
<dbReference type="EMBL" id="AP028915">
    <property type="protein sequence ID" value="BES96428.1"/>
    <property type="molecule type" value="Genomic_DNA"/>
</dbReference>
<accession>A0ABN7AWU2</accession>
<proteinExistence type="predicted"/>
<evidence type="ECO:0000256" key="1">
    <source>
        <dbReference type="SAM" id="MobiDB-lite"/>
    </source>
</evidence>
<evidence type="ECO:0000313" key="2">
    <source>
        <dbReference type="EMBL" id="BES96428.1"/>
    </source>
</evidence>
<gene>
    <name evidence="2" type="ORF">NTJ_09239</name>
</gene>
<dbReference type="Proteomes" id="UP001307889">
    <property type="component" value="Chromosome 7"/>
</dbReference>
<sequence>MRFPFHTNGLDAVSTLGNSTFAAGGRLLVGAWGWCGERGARVGAMKSIVEGSSEQQQQQQDHHGRSPSVGSDDQTRQPTRIRPGFGLRILP</sequence>
<protein>
    <submittedName>
        <fullName evidence="2">Uncharacterized protein</fullName>
    </submittedName>
</protein>
<evidence type="ECO:0000313" key="3">
    <source>
        <dbReference type="Proteomes" id="UP001307889"/>
    </source>
</evidence>
<name>A0ABN7AWU2_9HEMI</name>